<dbReference type="SUPFAM" id="SSF51445">
    <property type="entry name" value="(Trans)glycosidases"/>
    <property type="match status" value="1"/>
</dbReference>
<dbReference type="PANTHER" id="PTHR43405:SF1">
    <property type="entry name" value="GLYCOSYL HYDROLASE DIGH"/>
    <property type="match status" value="1"/>
</dbReference>
<organism evidence="4 5">
    <name type="scientific">Apibacter mensalis</name>
    <dbReference type="NCBI Taxonomy" id="1586267"/>
    <lineage>
        <taxon>Bacteria</taxon>
        <taxon>Pseudomonadati</taxon>
        <taxon>Bacteroidota</taxon>
        <taxon>Flavobacteriia</taxon>
        <taxon>Flavobacteriales</taxon>
        <taxon>Weeksellaceae</taxon>
        <taxon>Apibacter</taxon>
    </lineage>
</organism>
<dbReference type="PANTHER" id="PTHR43405">
    <property type="entry name" value="GLYCOSYL HYDROLASE DIGH"/>
    <property type="match status" value="1"/>
</dbReference>
<dbReference type="Pfam" id="PF02638">
    <property type="entry name" value="GHL10"/>
    <property type="match status" value="1"/>
</dbReference>
<evidence type="ECO:0000256" key="2">
    <source>
        <dbReference type="SAM" id="SignalP"/>
    </source>
</evidence>
<feature type="domain" description="Glycosyl hydrolase-like 10" evidence="3">
    <location>
        <begin position="38"/>
        <end position="350"/>
    </location>
</feature>
<proteinExistence type="predicted"/>
<feature type="signal peptide" evidence="2">
    <location>
        <begin position="1"/>
        <end position="21"/>
    </location>
</feature>
<dbReference type="InterPro" id="IPR017853">
    <property type="entry name" value="GH"/>
</dbReference>
<keyword evidence="1 2" id="KW-0732">Signal</keyword>
<reference evidence="4 5" key="1">
    <citation type="submission" date="2016-01" db="EMBL/GenBank/DDBJ databases">
        <authorList>
            <person name="McClelland M."/>
            <person name="Jain A."/>
            <person name="Saraogi P."/>
            <person name="Mendelson R."/>
            <person name="Westerman R."/>
            <person name="SanMiguel P."/>
            <person name="Csonka L."/>
        </authorList>
    </citation>
    <scope>NUCLEOTIDE SEQUENCE [LARGE SCALE GENOMIC DNA]</scope>
    <source>
        <strain evidence="4 5">R-53146</strain>
    </source>
</reference>
<evidence type="ECO:0000256" key="1">
    <source>
        <dbReference type="ARBA" id="ARBA00022729"/>
    </source>
</evidence>
<dbReference type="AlphaFoldDB" id="A0A0X3AQ02"/>
<dbReference type="OrthoDB" id="9773203at2"/>
<accession>A0A0X3AQ02</accession>
<evidence type="ECO:0000259" key="3">
    <source>
        <dbReference type="Pfam" id="PF02638"/>
    </source>
</evidence>
<dbReference type="STRING" id="1586267.GCA_001418685_02075"/>
<keyword evidence="4" id="KW-0449">Lipoprotein</keyword>
<evidence type="ECO:0000313" key="4">
    <source>
        <dbReference type="EMBL" id="CVK17209.1"/>
    </source>
</evidence>
<dbReference type="InterPro" id="IPR003790">
    <property type="entry name" value="GHL10"/>
</dbReference>
<dbReference type="EMBL" id="FCOR01000023">
    <property type="protein sequence ID" value="CVK17209.1"/>
    <property type="molecule type" value="Genomic_DNA"/>
</dbReference>
<dbReference type="Proteomes" id="UP000182761">
    <property type="component" value="Unassembled WGS sequence"/>
</dbReference>
<keyword evidence="5" id="KW-1185">Reference proteome</keyword>
<sequence>MKSKKIFLILLNFLSFAIIFAGTNEPIEENIEEQITKEFRAVWVATFLNIDWPSKPGLSADQQKEEFITLLDNVKKWNMNAIIVQVKPASDALYPSKLSPWSGYLSGTQGVYPGYDPLEFMVKEAHKRNIEIHAWFNPFRLSAANANWSSLATDNIAFKHPNWVVRYANQLYLNPGLPEVRDYVIESIMEVVKNYEVDGIHLDDYFYPYKVGKLDYPDYAAYTKYGVTFASKSDWRRDNINTFVQKLYKNIKAKNKDIEFGISPFGVWRNQSTDPKGSKTKALQNYDDLYADVLLWMRKGWLNYVAPQLYWHRGHNLADYKTLVDWWSSVAKETDTKLYIGMAAYRVNQWKNPNELVEQVYYNREFPEIKGSIFFSYKSLANDPKGVLTNLISGPFAE</sequence>
<gene>
    <name evidence="4" type="ORF">Ga0061079_1233</name>
</gene>
<dbReference type="InterPro" id="IPR052177">
    <property type="entry name" value="Divisome_Glycosyl_Hydrolase"/>
</dbReference>
<protein>
    <submittedName>
        <fullName evidence="4">Uncharacterized lipoprotein YddW, UPF0748 family</fullName>
    </submittedName>
</protein>
<dbReference type="RefSeq" id="WP_055426367.1">
    <property type="nucleotide sequence ID" value="NZ_FCOR01000023.1"/>
</dbReference>
<evidence type="ECO:0000313" key="5">
    <source>
        <dbReference type="Proteomes" id="UP000182761"/>
    </source>
</evidence>
<name>A0A0X3AQ02_9FLAO</name>
<dbReference type="Gene3D" id="3.20.20.80">
    <property type="entry name" value="Glycosidases"/>
    <property type="match status" value="1"/>
</dbReference>
<feature type="chain" id="PRO_5007049799" evidence="2">
    <location>
        <begin position="22"/>
        <end position="398"/>
    </location>
</feature>